<evidence type="ECO:0000313" key="2">
    <source>
        <dbReference type="EMBL" id="BAG30220.1"/>
    </source>
</evidence>
<organism evidence="2 3">
    <name type="scientific">Kocuria rhizophila (strain ATCC 9341 / DSM 348 / NBRC 103217 / DC2201)</name>
    <dbReference type="NCBI Taxonomy" id="378753"/>
    <lineage>
        <taxon>Bacteria</taxon>
        <taxon>Bacillati</taxon>
        <taxon>Actinomycetota</taxon>
        <taxon>Actinomycetes</taxon>
        <taxon>Micrococcales</taxon>
        <taxon>Micrococcaceae</taxon>
        <taxon>Kocuria</taxon>
    </lineage>
</organism>
<dbReference type="STRING" id="378753.KRH_18730"/>
<protein>
    <recommendedName>
        <fullName evidence="4">DNA modification methylase</fullName>
    </recommendedName>
</protein>
<dbReference type="EMBL" id="AP009152">
    <property type="protein sequence ID" value="BAG30220.1"/>
    <property type="molecule type" value="Genomic_DNA"/>
</dbReference>
<dbReference type="AlphaFoldDB" id="B2GFT2"/>
<sequence length="201" mass="20904">MAKPIDCTQIESHRRRARGVRAVKNAAHKKLQHLGMGAAALAVLTSVSGCAYISPQATTDSFAPADGVQMDLGDLQLRNVLVVAENADSEGRVLGTVINNGDSTQTVTLDAKGSSAKVEVPANKEVVLEKSKPVLLEKAGANPGLMVDTTFSGDGQNQTVSVPVLDHTYPRYASFVPGGAPTTPANPSNTKAPEGQHEGGH</sequence>
<name>B2GFT2_KOCRD</name>
<evidence type="ECO:0000256" key="1">
    <source>
        <dbReference type="SAM" id="MobiDB-lite"/>
    </source>
</evidence>
<feature type="region of interest" description="Disordered" evidence="1">
    <location>
        <begin position="175"/>
        <end position="201"/>
    </location>
</feature>
<dbReference type="KEGG" id="krh:KRH_18730"/>
<reference evidence="2 3" key="1">
    <citation type="journal article" date="2008" name="J. Bacteriol.">
        <title>Complete genome sequence of the soil actinomycete Kocuria rhizophila.</title>
        <authorList>
            <person name="Takarada H."/>
            <person name="Sekine M."/>
            <person name="Kosugi H."/>
            <person name="Matsuo Y."/>
            <person name="Fujisawa T."/>
            <person name="Omata S."/>
            <person name="Kishi E."/>
            <person name="Shimizu A."/>
            <person name="Tsukatani N."/>
            <person name="Tanikawa S."/>
            <person name="Fujita N."/>
            <person name="Harayama S."/>
        </authorList>
    </citation>
    <scope>NUCLEOTIDE SEQUENCE [LARGE SCALE GENOMIC DNA]</scope>
    <source>
        <strain evidence="3">ATCC 9341 / DSM 348 / NBRC 103217 / DC2201</strain>
    </source>
</reference>
<dbReference type="eggNOG" id="ENOG5032ZZ6">
    <property type="taxonomic scope" value="Bacteria"/>
</dbReference>
<proteinExistence type="predicted"/>
<dbReference type="HOGENOM" id="CLU_100212_1_0_11"/>
<accession>B2GFT2</accession>
<gene>
    <name evidence="2" type="ordered locus">KRH_18730</name>
</gene>
<dbReference type="Proteomes" id="UP000008838">
    <property type="component" value="Chromosome"/>
</dbReference>
<evidence type="ECO:0000313" key="3">
    <source>
        <dbReference type="Proteomes" id="UP000008838"/>
    </source>
</evidence>
<keyword evidence="3" id="KW-1185">Reference proteome</keyword>
<evidence type="ECO:0008006" key="4">
    <source>
        <dbReference type="Google" id="ProtNLM"/>
    </source>
</evidence>